<evidence type="ECO:0000256" key="1">
    <source>
        <dbReference type="SAM" id="Phobius"/>
    </source>
</evidence>
<evidence type="ECO:0000313" key="2">
    <source>
        <dbReference type="EMBL" id="NIK86835.1"/>
    </source>
</evidence>
<keyword evidence="1" id="KW-0472">Membrane</keyword>
<gene>
    <name evidence="2" type="ORF">FHS83_000153</name>
</gene>
<organism evidence="2 3">
    <name type="scientific">Rhizomicrobium palustre</name>
    <dbReference type="NCBI Taxonomy" id="189966"/>
    <lineage>
        <taxon>Bacteria</taxon>
        <taxon>Pseudomonadati</taxon>
        <taxon>Pseudomonadota</taxon>
        <taxon>Alphaproteobacteria</taxon>
        <taxon>Micropepsales</taxon>
        <taxon>Micropepsaceae</taxon>
        <taxon>Rhizomicrobium</taxon>
    </lineage>
</organism>
<name>A0A846MUC3_9PROT</name>
<protein>
    <submittedName>
        <fullName evidence="2">Uncharacterized protein</fullName>
    </submittedName>
</protein>
<dbReference type="EMBL" id="JAASRM010000001">
    <property type="protein sequence ID" value="NIK86835.1"/>
    <property type="molecule type" value="Genomic_DNA"/>
</dbReference>
<proteinExistence type="predicted"/>
<reference evidence="2 3" key="1">
    <citation type="submission" date="2020-03" db="EMBL/GenBank/DDBJ databases">
        <title>Genomic Encyclopedia of Type Strains, Phase IV (KMG-IV): sequencing the most valuable type-strain genomes for metagenomic binning, comparative biology and taxonomic classification.</title>
        <authorList>
            <person name="Goeker M."/>
        </authorList>
    </citation>
    <scope>NUCLEOTIDE SEQUENCE [LARGE SCALE GENOMIC DNA]</scope>
    <source>
        <strain evidence="2 3">DSM 19867</strain>
    </source>
</reference>
<accession>A0A846MUC3</accession>
<keyword evidence="1" id="KW-0812">Transmembrane</keyword>
<evidence type="ECO:0000313" key="3">
    <source>
        <dbReference type="Proteomes" id="UP000570514"/>
    </source>
</evidence>
<dbReference type="RefSeq" id="WP_167079894.1">
    <property type="nucleotide sequence ID" value="NZ_BAAADC010000001.1"/>
</dbReference>
<keyword evidence="1" id="KW-1133">Transmembrane helix</keyword>
<dbReference type="Proteomes" id="UP000570514">
    <property type="component" value="Unassembled WGS sequence"/>
</dbReference>
<sequence>MLRNILLTLGGALLVTGAMAGISGHWQAAAFMLVWGAILVFGILYERVAYKKILDQAPTGSGWQRTAERFVDPKSGKLVTVYVKPLTGERAYVAEGSAA</sequence>
<keyword evidence="3" id="KW-1185">Reference proteome</keyword>
<dbReference type="AlphaFoldDB" id="A0A846MUC3"/>
<comment type="caution">
    <text evidence="2">The sequence shown here is derived from an EMBL/GenBank/DDBJ whole genome shotgun (WGS) entry which is preliminary data.</text>
</comment>
<feature type="transmembrane region" description="Helical" evidence="1">
    <location>
        <begin position="30"/>
        <end position="48"/>
    </location>
</feature>